<feature type="binding site" evidence="4">
    <location>
        <position position="351"/>
    </location>
    <ligand>
        <name>Zn(2+)</name>
        <dbReference type="ChEBI" id="CHEBI:29105"/>
        <note>catalytic</note>
    </ligand>
</feature>
<feature type="domain" description="Peptidase M12B" evidence="7">
    <location>
        <begin position="189"/>
        <end position="415"/>
    </location>
</feature>
<dbReference type="InterPro" id="IPR001762">
    <property type="entry name" value="Disintegrin_dom"/>
</dbReference>
<dbReference type="EMBL" id="AFYH01022101">
    <property type="status" value="NOT_ANNOTATED_CDS"/>
    <property type="molecule type" value="Genomic_DNA"/>
</dbReference>
<accession>H3BF63</accession>
<evidence type="ECO:0000256" key="2">
    <source>
        <dbReference type="ARBA" id="ARBA00012332"/>
    </source>
</evidence>
<dbReference type="HOGENOM" id="CLU_004602_0_0_1"/>
<name>H3BF63_LATCH</name>
<dbReference type="EMBL" id="AFYH01022100">
    <property type="status" value="NOT_ANNOTATED_CDS"/>
    <property type="molecule type" value="Genomic_DNA"/>
</dbReference>
<organism evidence="8 9">
    <name type="scientific">Latimeria chalumnae</name>
    <name type="common">Coelacanth</name>
    <dbReference type="NCBI Taxonomy" id="7897"/>
    <lineage>
        <taxon>Eukaryota</taxon>
        <taxon>Metazoa</taxon>
        <taxon>Chordata</taxon>
        <taxon>Craniata</taxon>
        <taxon>Vertebrata</taxon>
        <taxon>Euteleostomi</taxon>
        <taxon>Coelacanthiformes</taxon>
        <taxon>Coelacanthidae</taxon>
        <taxon>Latimeria</taxon>
    </lineage>
</organism>
<dbReference type="STRING" id="7897.ENSLACP00000020534"/>
<dbReference type="Gene3D" id="3.40.390.10">
    <property type="entry name" value="Collagenase (Catalytic Domain)"/>
    <property type="match status" value="1"/>
</dbReference>
<feature type="binding site" evidence="4">
    <location>
        <position position="347"/>
    </location>
    <ligand>
        <name>Zn(2+)</name>
        <dbReference type="ChEBI" id="CHEBI:29105"/>
        <note>catalytic</note>
    </ligand>
</feature>
<evidence type="ECO:0000313" key="8">
    <source>
        <dbReference type="Ensembl" id="ENSLACP00000020534.1"/>
    </source>
</evidence>
<dbReference type="InterPro" id="IPR049038">
    <property type="entry name" value="ADAM10_Cys-rich"/>
</dbReference>
<gene>
    <name evidence="8" type="primary">SI:CH1073-396H14.1</name>
</gene>
<dbReference type="eggNOG" id="KOG3658">
    <property type="taxonomic scope" value="Eukaryota"/>
</dbReference>
<dbReference type="GO" id="GO:0046872">
    <property type="term" value="F:metal ion binding"/>
    <property type="evidence" value="ECO:0007669"/>
    <property type="project" value="UniProtKB-KW"/>
</dbReference>
<dbReference type="AlphaFoldDB" id="H3BF63"/>
<evidence type="ECO:0000256" key="4">
    <source>
        <dbReference type="PROSITE-ProRule" id="PRU00276"/>
    </source>
</evidence>
<dbReference type="SUPFAM" id="SSF55486">
    <property type="entry name" value="Metalloproteases ('zincins'), catalytic domain"/>
    <property type="match status" value="1"/>
</dbReference>
<dbReference type="Bgee" id="ENSLACG00000018046">
    <property type="expression patterns" value="Expressed in pectoral fin and 6 other cell types or tissues"/>
</dbReference>
<evidence type="ECO:0000259" key="7">
    <source>
        <dbReference type="PROSITE" id="PS50215"/>
    </source>
</evidence>
<dbReference type="EMBL" id="AFYH01022106">
    <property type="status" value="NOT_ANNOTATED_CDS"/>
    <property type="molecule type" value="Genomic_DNA"/>
</dbReference>
<evidence type="ECO:0000313" key="9">
    <source>
        <dbReference type="Proteomes" id="UP000008672"/>
    </source>
</evidence>
<dbReference type="GeneTree" id="ENSGT00940000165061"/>
<dbReference type="PROSITE" id="PS50215">
    <property type="entry name" value="ADAM_MEPRO"/>
    <property type="match status" value="1"/>
</dbReference>
<feature type="transmembrane region" description="Helical" evidence="5">
    <location>
        <begin position="629"/>
        <end position="651"/>
    </location>
</feature>
<dbReference type="Pfam" id="PF21299">
    <property type="entry name" value="ADAM10_Cys-rich"/>
    <property type="match status" value="1"/>
</dbReference>
<evidence type="ECO:0000256" key="5">
    <source>
        <dbReference type="SAM" id="Phobius"/>
    </source>
</evidence>
<dbReference type="EMBL" id="AFYH01022102">
    <property type="status" value="NOT_ANNOTATED_CDS"/>
    <property type="molecule type" value="Genomic_DNA"/>
</dbReference>
<feature type="active site" evidence="4">
    <location>
        <position position="348"/>
    </location>
</feature>
<keyword evidence="5" id="KW-1133">Transmembrane helix</keyword>
<dbReference type="GO" id="GO:0005886">
    <property type="term" value="C:plasma membrane"/>
    <property type="evidence" value="ECO:0007669"/>
    <property type="project" value="TreeGrafter"/>
</dbReference>
<keyword evidence="5" id="KW-0472">Membrane</keyword>
<keyword evidence="4" id="KW-0479">Metal-binding</keyword>
<dbReference type="Gene3D" id="4.10.70.10">
    <property type="entry name" value="Disintegrin domain"/>
    <property type="match status" value="1"/>
</dbReference>
<dbReference type="Pfam" id="PF00200">
    <property type="entry name" value="Disintegrin"/>
    <property type="match status" value="1"/>
</dbReference>
<dbReference type="EMBL" id="AFYH01022105">
    <property type="status" value="NOT_ANNOTATED_CDS"/>
    <property type="molecule type" value="Genomic_DNA"/>
</dbReference>
<reference evidence="9" key="1">
    <citation type="submission" date="2011-08" db="EMBL/GenBank/DDBJ databases">
        <title>The draft genome of Latimeria chalumnae.</title>
        <authorList>
            <person name="Di Palma F."/>
            <person name="Alfoldi J."/>
            <person name="Johnson J."/>
            <person name="Berlin A."/>
            <person name="Gnerre S."/>
            <person name="Jaffe D."/>
            <person name="MacCallum I."/>
            <person name="Young S."/>
            <person name="Walker B.J."/>
            <person name="Lander E."/>
            <person name="Lindblad-Toh K."/>
        </authorList>
    </citation>
    <scope>NUCLEOTIDE SEQUENCE [LARGE SCALE GENOMIC DNA]</scope>
    <source>
        <strain evidence="9">Wild caught</strain>
    </source>
</reference>
<reference evidence="8" key="3">
    <citation type="submission" date="2025-09" db="UniProtKB">
        <authorList>
            <consortium name="Ensembl"/>
        </authorList>
    </citation>
    <scope>IDENTIFICATION</scope>
</reference>
<dbReference type="GO" id="GO:0007219">
    <property type="term" value="P:Notch signaling pathway"/>
    <property type="evidence" value="ECO:0007669"/>
    <property type="project" value="TreeGrafter"/>
</dbReference>
<dbReference type="EMBL" id="AFYH01022103">
    <property type="status" value="NOT_ANNOTATED_CDS"/>
    <property type="molecule type" value="Genomic_DNA"/>
</dbReference>
<dbReference type="InterPro" id="IPR001590">
    <property type="entry name" value="Peptidase_M12B"/>
</dbReference>
<dbReference type="InterPro" id="IPR051489">
    <property type="entry name" value="ADAM_Metalloproteinase"/>
</dbReference>
<dbReference type="InterPro" id="IPR024079">
    <property type="entry name" value="MetalloPept_cat_dom_sf"/>
</dbReference>
<dbReference type="InParanoid" id="H3BF63"/>
<dbReference type="OMA" id="LITIQNY"/>
<dbReference type="PANTHER" id="PTHR45702">
    <property type="entry name" value="ADAM10/ADAM17 METALLOPEPTIDASE FAMILY MEMBER"/>
    <property type="match status" value="1"/>
</dbReference>
<dbReference type="InterPro" id="IPR036436">
    <property type="entry name" value="Disintegrin_dom_sf"/>
</dbReference>
<dbReference type="PANTHER" id="PTHR45702:SF1">
    <property type="entry name" value="DISINTEGRIN AND METALLOPROTEINASE DOMAIN-CONTAINING PROTEIN 10 ISOFORM X1"/>
    <property type="match status" value="1"/>
</dbReference>
<evidence type="ECO:0000256" key="3">
    <source>
        <dbReference type="ARBA" id="ARBA00022685"/>
    </source>
</evidence>
<protein>
    <recommendedName>
        <fullName evidence="2">ADAM10 endopeptidase</fullName>
        <ecNumber evidence="2">3.4.24.81</ecNumber>
    </recommendedName>
</protein>
<dbReference type="GO" id="GO:0006509">
    <property type="term" value="P:membrane protein ectodomain proteolysis"/>
    <property type="evidence" value="ECO:0007669"/>
    <property type="project" value="TreeGrafter"/>
</dbReference>
<keyword evidence="4" id="KW-0862">Zinc</keyword>
<comment type="caution">
    <text evidence="4">Lacks conserved residue(s) required for the propagation of feature annotation.</text>
</comment>
<reference evidence="8" key="2">
    <citation type="submission" date="2025-08" db="UniProtKB">
        <authorList>
            <consortium name="Ensembl"/>
        </authorList>
    </citation>
    <scope>IDENTIFICATION</scope>
</reference>
<keyword evidence="5" id="KW-0812">Transmembrane</keyword>
<dbReference type="SMART" id="SM00050">
    <property type="entry name" value="DISIN"/>
    <property type="match status" value="1"/>
</dbReference>
<sequence>FVKYYERLSYDRQDLHQRHQRAIVSSREEDKLIPLEFHAYQRSFKFRLKRDVSVFTEDFKLVGNGRTVSAVTDVSHIYSGTLHGEEGSLCHGSIIDGHFEGFIQTQNGTYYLEPIRRLGAEESPFHSVIYRDSDIGKSPFHSDYSGFNSKGVSCGTQRLCHYLQNLTREQNPQEESLRRSQRSLDYSQTTCLLHIQADNLYYKRFGSMEVVLAQVANYIKAVNEIFGRTNFDGIRHINFKVKSVDVSQEADHSSPTYSLYIGPEKLLALHSENNWNEYCLSYLLTDRDYSGVLGLAFEGRIGNAGGICSKYQFLRDNSKATLNTGVVTLQNYGRYLPTRLVHLTLAHELGHSLGAPHDGDKECPVKTAFSHGNFLMFPRASSGEQYNNDRFSPCSIEFIARLLKAKKDQCFVESNRPICGNQILNEEEECDVGYNDTDPCCYSADQPVDRRCKLKPGKQCSPSQGGCCNHGCVFSSQERQCEEETECAFESHCSGMSAVCPTAPPKANYTLCNLGTWICLNGVCARSVCVKYGLEPCDCVTESMMEKCKLCCRHRGEPETCASTPAWRQYFGGSSILLPPGSPCVEQQGYCDKFHICRLVDADGPIARLKNSFFNFEEYKDVADWMKSYWYVLLLVMLTLAALMAGTVFLFGRNTDKTESSSEGKKSGSQRGRRARTVIYKSEDGGEDMTNICL</sequence>
<dbReference type="EMBL" id="AFYH01022104">
    <property type="status" value="NOT_ANNOTATED_CDS"/>
    <property type="molecule type" value="Genomic_DNA"/>
</dbReference>
<dbReference type="GO" id="GO:0004222">
    <property type="term" value="F:metalloendopeptidase activity"/>
    <property type="evidence" value="ECO:0007669"/>
    <property type="project" value="InterPro"/>
</dbReference>
<dbReference type="PROSITE" id="PS50214">
    <property type="entry name" value="DISINTEGRIN_2"/>
    <property type="match status" value="1"/>
</dbReference>
<dbReference type="Ensembl" id="ENSLACT00000020674.1">
    <property type="protein sequence ID" value="ENSLACP00000020534.1"/>
    <property type="gene ID" value="ENSLACG00000018046.1"/>
</dbReference>
<dbReference type="SUPFAM" id="SSF57552">
    <property type="entry name" value="Blood coagulation inhibitor (disintegrin)"/>
    <property type="match status" value="1"/>
</dbReference>
<feature type="binding site" evidence="4">
    <location>
        <position position="357"/>
    </location>
    <ligand>
        <name>Zn(2+)</name>
        <dbReference type="ChEBI" id="CHEBI:29105"/>
        <note>catalytic</note>
    </ligand>
</feature>
<keyword evidence="9" id="KW-1185">Reference proteome</keyword>
<dbReference type="Pfam" id="PF13574">
    <property type="entry name" value="Reprolysin_2"/>
    <property type="match status" value="1"/>
</dbReference>
<proteinExistence type="predicted"/>
<feature type="domain" description="Disintegrin" evidence="6">
    <location>
        <begin position="416"/>
        <end position="508"/>
    </location>
</feature>
<dbReference type="Proteomes" id="UP000008672">
    <property type="component" value="Unassembled WGS sequence"/>
</dbReference>
<comment type="catalytic activity">
    <reaction evidence="1">
        <text>Endopeptidase of broad specificity.</text>
        <dbReference type="EC" id="3.4.24.81"/>
    </reaction>
</comment>
<evidence type="ECO:0000256" key="1">
    <source>
        <dbReference type="ARBA" id="ARBA00001809"/>
    </source>
</evidence>
<evidence type="ECO:0000259" key="6">
    <source>
        <dbReference type="PROSITE" id="PS50214"/>
    </source>
</evidence>
<dbReference type="EMBL" id="AFYH01022107">
    <property type="status" value="NOT_ANNOTATED_CDS"/>
    <property type="molecule type" value="Genomic_DNA"/>
</dbReference>
<keyword evidence="3" id="KW-0165">Cleavage on pair of basic residues</keyword>
<dbReference type="EC" id="3.4.24.81" evidence="2"/>